<dbReference type="Pfam" id="PF10604">
    <property type="entry name" value="Polyketide_cyc2"/>
    <property type="match status" value="1"/>
</dbReference>
<accession>A0A7K3UMN5</accession>
<sequence>MPSVEFNDVIDGDADHAWNVLKKFGEISKWHSDIAESRIDNEVPDGMVGCVRKLILGDGGVIVERLLATDDVRRSLTYRFEEAPLPLDNYTLTVAVTALTRARGSFIRWSATFDLREPDPEGKYEKLMQGLIIGGSDSLQAYLRQSR</sequence>
<reference evidence="1 2" key="1">
    <citation type="submission" date="2019-12" db="EMBL/GenBank/DDBJ databases">
        <title>Rhizobium genotypes associated with high levels of biological nitrogen fixation by grain legumes in a temperate-maritime cropping system.</title>
        <authorList>
            <person name="Maluk M."/>
            <person name="Francesc Ferrando Molina F."/>
            <person name="Lopez Del Egido L."/>
            <person name="Lafos M."/>
            <person name="Langarica-Fuentes A."/>
            <person name="Gebre Yohannes G."/>
            <person name="Young M.W."/>
            <person name="Martin P."/>
            <person name="Gantlett R."/>
            <person name="Kenicer G."/>
            <person name="Hawes C."/>
            <person name="Begg G.S."/>
            <person name="Quilliam R.S."/>
            <person name="Squire G.R."/>
            <person name="Poole P.S."/>
            <person name="Young P.W."/>
            <person name="Iannetta P.M."/>
            <person name="James E.K."/>
        </authorList>
    </citation>
    <scope>NUCLEOTIDE SEQUENCE [LARGE SCALE GENOMIC DNA]</scope>
    <source>
        <strain evidence="1 2">JHI366</strain>
    </source>
</reference>
<proteinExistence type="predicted"/>
<evidence type="ECO:0000313" key="1">
    <source>
        <dbReference type="EMBL" id="NEJ74942.1"/>
    </source>
</evidence>
<dbReference type="SUPFAM" id="SSF55961">
    <property type="entry name" value="Bet v1-like"/>
    <property type="match status" value="1"/>
</dbReference>
<dbReference type="AlphaFoldDB" id="A0A7K3UMN5"/>
<gene>
    <name evidence="1" type="ORF">GR197_31275</name>
</gene>
<dbReference type="EMBL" id="WUFT01000048">
    <property type="protein sequence ID" value="NEJ74942.1"/>
    <property type="molecule type" value="Genomic_DNA"/>
</dbReference>
<dbReference type="Proteomes" id="UP000471753">
    <property type="component" value="Unassembled WGS sequence"/>
</dbReference>
<dbReference type="RefSeq" id="WP_141336796.1">
    <property type="nucleotide sequence ID" value="NZ_WUFT01000048.1"/>
</dbReference>
<evidence type="ECO:0000313" key="2">
    <source>
        <dbReference type="Proteomes" id="UP000471753"/>
    </source>
</evidence>
<dbReference type="InterPro" id="IPR019587">
    <property type="entry name" value="Polyketide_cyclase/dehydratase"/>
</dbReference>
<protein>
    <submittedName>
        <fullName evidence="1">SRPBCC family protein</fullName>
    </submittedName>
</protein>
<dbReference type="CDD" id="cd07821">
    <property type="entry name" value="PYR_PYL_RCAR_like"/>
    <property type="match status" value="1"/>
</dbReference>
<name>A0A7K3UMN5_9HYPH</name>
<comment type="caution">
    <text evidence="1">The sequence shown here is derived from an EMBL/GenBank/DDBJ whole genome shotgun (WGS) entry which is preliminary data.</text>
</comment>
<dbReference type="InterPro" id="IPR023393">
    <property type="entry name" value="START-like_dom_sf"/>
</dbReference>
<dbReference type="PANTHER" id="PTHR39332">
    <property type="entry name" value="BLL4707 PROTEIN"/>
    <property type="match status" value="1"/>
</dbReference>
<dbReference type="PANTHER" id="PTHR39332:SF7">
    <property type="entry name" value="SRPBCC FAMILY PROTEIN"/>
    <property type="match status" value="1"/>
</dbReference>
<organism evidence="1 2">
    <name type="scientific">Rhizobium phaseoli</name>
    <dbReference type="NCBI Taxonomy" id="396"/>
    <lineage>
        <taxon>Bacteria</taxon>
        <taxon>Pseudomonadati</taxon>
        <taxon>Pseudomonadota</taxon>
        <taxon>Alphaproteobacteria</taxon>
        <taxon>Hyphomicrobiales</taxon>
        <taxon>Rhizobiaceae</taxon>
        <taxon>Rhizobium/Agrobacterium group</taxon>
        <taxon>Rhizobium</taxon>
    </lineage>
</organism>
<dbReference type="Gene3D" id="3.30.530.20">
    <property type="match status" value="1"/>
</dbReference>